<dbReference type="GO" id="GO:0016757">
    <property type="term" value="F:glycosyltransferase activity"/>
    <property type="evidence" value="ECO:0007669"/>
    <property type="project" value="InterPro"/>
</dbReference>
<dbReference type="Gene3D" id="3.40.50.2000">
    <property type="entry name" value="Glycogen Phosphorylase B"/>
    <property type="match status" value="2"/>
</dbReference>
<dbReference type="OrthoDB" id="9811902at2"/>
<evidence type="ECO:0000313" key="4">
    <source>
        <dbReference type="EMBL" id="KGI21872.1"/>
    </source>
</evidence>
<dbReference type="CDD" id="cd03794">
    <property type="entry name" value="GT4_WbuB-like"/>
    <property type="match status" value="1"/>
</dbReference>
<dbReference type="PANTHER" id="PTHR12526:SF630">
    <property type="entry name" value="GLYCOSYLTRANSFERASE"/>
    <property type="match status" value="1"/>
</dbReference>
<sequence length="396" mass="45428">MKILVTSIYYYPEIGAAPSRITNLVEALQAKGNQVDVLTSLPNYPKGKLFDGYRNCLYMSEAINNCHVYRYWMYATVSKKPLLRAWSILSFALMIWGFAFHFRRIRRYDRIIIQCPPLPVATSAMLIFKCLYRRTTIINVSDLWPLSAVELGAMRKNSLSYKLFAWMERFVYKKADGIMAQSNESIRHISMFSEQTPKFLYRNLQKYKTAVGKRRSKGNLKVVYAGLLGVAQNLLEIIQVIDFKNIGVELHLYGGGNQANVIKQYIDTHNTNVFYHGVAPKSEMENILRSYDASLIPLTVHIKGAVPSKLFDIIPLAIPVLFCGGGEGAEIVRNYQLGYVSEPRDYLSLEENLIKLSKMPPEQYISLTENCCHVAQEHFNFDEQMTRFTSFLNKFN</sequence>
<proteinExistence type="predicted"/>
<keyword evidence="1" id="KW-0812">Transmembrane</keyword>
<evidence type="ECO:0000259" key="3">
    <source>
        <dbReference type="Pfam" id="PF13579"/>
    </source>
</evidence>
<keyword evidence="4" id="KW-0808">Transferase</keyword>
<gene>
    <name evidence="4" type="ORF">HMPREF9304_07780</name>
</gene>
<dbReference type="Proteomes" id="UP000029723">
    <property type="component" value="Unassembled WGS sequence"/>
</dbReference>
<dbReference type="InterPro" id="IPR001296">
    <property type="entry name" value="Glyco_trans_1"/>
</dbReference>
<evidence type="ECO:0000259" key="2">
    <source>
        <dbReference type="Pfam" id="PF00534"/>
    </source>
</evidence>
<reference evidence="4 5" key="1">
    <citation type="submission" date="2014-07" db="EMBL/GenBank/DDBJ databases">
        <authorList>
            <person name="McCorrison J."/>
            <person name="Sanka R."/>
            <person name="Torralba M."/>
            <person name="Gillis M."/>
            <person name="Haft D.H."/>
            <person name="Methe B."/>
            <person name="Sutton G."/>
            <person name="Nelson K.E."/>
        </authorList>
    </citation>
    <scope>NUCLEOTIDE SEQUENCE [LARGE SCALE GENOMIC DNA]</scope>
    <source>
        <strain evidence="4 5">S9-PR14</strain>
    </source>
</reference>
<accession>A0A098YRJ0</accession>
<dbReference type="EMBL" id="JRPQ01000115">
    <property type="protein sequence ID" value="KGI21872.1"/>
    <property type="molecule type" value="Genomic_DNA"/>
</dbReference>
<dbReference type="SUPFAM" id="SSF53756">
    <property type="entry name" value="UDP-Glycosyltransferase/glycogen phosphorylase"/>
    <property type="match status" value="1"/>
</dbReference>
<feature type="transmembrane region" description="Helical" evidence="1">
    <location>
        <begin position="83"/>
        <end position="102"/>
    </location>
</feature>
<dbReference type="InterPro" id="IPR028098">
    <property type="entry name" value="Glyco_trans_4-like_N"/>
</dbReference>
<dbReference type="RefSeq" id="WP_036927879.1">
    <property type="nucleotide sequence ID" value="NZ_JRPQ01000115.1"/>
</dbReference>
<dbReference type="Pfam" id="PF13579">
    <property type="entry name" value="Glyco_trans_4_4"/>
    <property type="match status" value="1"/>
</dbReference>
<feature type="domain" description="Glycosyltransferase subfamily 4-like N-terminal" evidence="3">
    <location>
        <begin position="19"/>
        <end position="188"/>
    </location>
</feature>
<comment type="caution">
    <text evidence="4">The sequence shown here is derived from an EMBL/GenBank/DDBJ whole genome shotgun (WGS) entry which is preliminary data.</text>
</comment>
<dbReference type="AlphaFoldDB" id="A0A098YRJ0"/>
<organism evidence="4 5">
    <name type="scientific">Hoylesella timonensis S9-PR14</name>
    <dbReference type="NCBI Taxonomy" id="1401062"/>
    <lineage>
        <taxon>Bacteria</taxon>
        <taxon>Pseudomonadati</taxon>
        <taxon>Bacteroidota</taxon>
        <taxon>Bacteroidia</taxon>
        <taxon>Bacteroidales</taxon>
        <taxon>Prevotellaceae</taxon>
        <taxon>Hoylesella</taxon>
    </lineage>
</organism>
<keyword evidence="1" id="KW-0472">Membrane</keyword>
<keyword evidence="1" id="KW-1133">Transmembrane helix</keyword>
<name>A0A098YRJ0_9BACT</name>
<protein>
    <submittedName>
        <fullName evidence="4">Glycosyl transferase</fullName>
    </submittedName>
</protein>
<evidence type="ECO:0000313" key="5">
    <source>
        <dbReference type="Proteomes" id="UP000029723"/>
    </source>
</evidence>
<dbReference type="Pfam" id="PF00534">
    <property type="entry name" value="Glycos_transf_1"/>
    <property type="match status" value="1"/>
</dbReference>
<evidence type="ECO:0000256" key="1">
    <source>
        <dbReference type="SAM" id="Phobius"/>
    </source>
</evidence>
<dbReference type="PANTHER" id="PTHR12526">
    <property type="entry name" value="GLYCOSYLTRANSFERASE"/>
    <property type="match status" value="1"/>
</dbReference>
<feature type="domain" description="Glycosyl transferase family 1" evidence="2">
    <location>
        <begin position="217"/>
        <end position="363"/>
    </location>
</feature>